<keyword evidence="3" id="KW-1185">Reference proteome</keyword>
<reference evidence="2" key="1">
    <citation type="journal article" date="2022" name="bioRxiv">
        <title>Sequencing and chromosome-scale assembly of the giantPleurodeles waltlgenome.</title>
        <authorList>
            <person name="Brown T."/>
            <person name="Elewa A."/>
            <person name="Iarovenko S."/>
            <person name="Subramanian E."/>
            <person name="Araus A.J."/>
            <person name="Petzold A."/>
            <person name="Susuki M."/>
            <person name="Suzuki K.-i.T."/>
            <person name="Hayashi T."/>
            <person name="Toyoda A."/>
            <person name="Oliveira C."/>
            <person name="Osipova E."/>
            <person name="Leigh N.D."/>
            <person name="Simon A."/>
            <person name="Yun M.H."/>
        </authorList>
    </citation>
    <scope>NUCLEOTIDE SEQUENCE</scope>
    <source>
        <strain evidence="2">20211129_DDA</strain>
        <tissue evidence="2">Liver</tissue>
    </source>
</reference>
<evidence type="ECO:0000313" key="2">
    <source>
        <dbReference type="EMBL" id="KAJ1108967.1"/>
    </source>
</evidence>
<comment type="caution">
    <text evidence="2">The sequence shown here is derived from an EMBL/GenBank/DDBJ whole genome shotgun (WGS) entry which is preliminary data.</text>
</comment>
<proteinExistence type="predicted"/>
<accession>A0AAV7N0N3</accession>
<name>A0AAV7N0N3_PLEWA</name>
<protein>
    <submittedName>
        <fullName evidence="2">Uncharacterized protein</fullName>
    </submittedName>
</protein>
<evidence type="ECO:0000256" key="1">
    <source>
        <dbReference type="SAM" id="MobiDB-lite"/>
    </source>
</evidence>
<feature type="region of interest" description="Disordered" evidence="1">
    <location>
        <begin position="1"/>
        <end position="21"/>
    </location>
</feature>
<organism evidence="2 3">
    <name type="scientific">Pleurodeles waltl</name>
    <name type="common">Iberian ribbed newt</name>
    <dbReference type="NCBI Taxonomy" id="8319"/>
    <lineage>
        <taxon>Eukaryota</taxon>
        <taxon>Metazoa</taxon>
        <taxon>Chordata</taxon>
        <taxon>Craniata</taxon>
        <taxon>Vertebrata</taxon>
        <taxon>Euteleostomi</taxon>
        <taxon>Amphibia</taxon>
        <taxon>Batrachia</taxon>
        <taxon>Caudata</taxon>
        <taxon>Salamandroidea</taxon>
        <taxon>Salamandridae</taxon>
        <taxon>Pleurodelinae</taxon>
        <taxon>Pleurodeles</taxon>
    </lineage>
</organism>
<evidence type="ECO:0000313" key="3">
    <source>
        <dbReference type="Proteomes" id="UP001066276"/>
    </source>
</evidence>
<gene>
    <name evidence="2" type="ORF">NDU88_006337</name>
</gene>
<sequence length="119" mass="13183">MAARSGCSSPLPRPRTPPPPSSLISAFFSRRGLLERPVSRKRPSGRGFQWFVQLVPARSPLTYTPIQSLNVVRHAWCELWTEHRRGGGAAGLIHRMVQGHALSVSVSPALWRCKQVGFS</sequence>
<feature type="compositionally biased region" description="Pro residues" evidence="1">
    <location>
        <begin position="11"/>
        <end position="21"/>
    </location>
</feature>
<dbReference type="Proteomes" id="UP001066276">
    <property type="component" value="Chromosome 9"/>
</dbReference>
<dbReference type="AlphaFoldDB" id="A0AAV7N0N3"/>
<dbReference type="EMBL" id="JANPWB010000013">
    <property type="protein sequence ID" value="KAJ1108967.1"/>
    <property type="molecule type" value="Genomic_DNA"/>
</dbReference>